<proteinExistence type="predicted"/>
<organism evidence="1 2">
    <name type="scientific">Rangifer tarandus platyrhynchus</name>
    <name type="common">Svalbard reindeer</name>
    <dbReference type="NCBI Taxonomy" id="3082113"/>
    <lineage>
        <taxon>Eukaryota</taxon>
        <taxon>Metazoa</taxon>
        <taxon>Chordata</taxon>
        <taxon>Craniata</taxon>
        <taxon>Vertebrata</taxon>
        <taxon>Euteleostomi</taxon>
        <taxon>Mammalia</taxon>
        <taxon>Eutheria</taxon>
        <taxon>Laurasiatheria</taxon>
        <taxon>Artiodactyla</taxon>
        <taxon>Ruminantia</taxon>
        <taxon>Pecora</taxon>
        <taxon>Cervidae</taxon>
        <taxon>Odocoileinae</taxon>
        <taxon>Rangifer</taxon>
    </lineage>
</organism>
<protein>
    <submittedName>
        <fullName evidence="1">Uncharacterized protein</fullName>
    </submittedName>
</protein>
<reference evidence="1" key="1">
    <citation type="submission" date="2023-05" db="EMBL/GenBank/DDBJ databases">
        <authorList>
            <consortium name="ELIXIR-Norway"/>
        </authorList>
    </citation>
    <scope>NUCLEOTIDE SEQUENCE</scope>
</reference>
<name>A0AC59ZQC0_RANTA</name>
<dbReference type="Proteomes" id="UP001162501">
    <property type="component" value="Chromosome 33"/>
</dbReference>
<sequence>MGGSGSQEPWGALQEESGDTLGSDLAVQPSAGLKVTPVEGPTCGVELWGSWNFQRVLEAWVEEGSAFKAVLWSVGIPTRRMCSGSLGARWGEEPRCLSRTWRPSGPLTPWADSRAPT</sequence>
<accession>A0AC59ZQC0</accession>
<dbReference type="EMBL" id="OX596117">
    <property type="protein sequence ID" value="CAN0486477.1"/>
    <property type="molecule type" value="Genomic_DNA"/>
</dbReference>
<evidence type="ECO:0000313" key="2">
    <source>
        <dbReference type="Proteomes" id="UP001162501"/>
    </source>
</evidence>
<gene>
    <name evidence="1" type="ORF">MRATA1EN22A_LOCUS21309</name>
</gene>
<reference evidence="1" key="2">
    <citation type="submission" date="2025-03" db="EMBL/GenBank/DDBJ databases">
        <authorList>
            <consortium name="ELIXIR-Norway"/>
            <consortium name="Elixir Norway"/>
        </authorList>
    </citation>
    <scope>NUCLEOTIDE SEQUENCE</scope>
</reference>
<evidence type="ECO:0000313" key="1">
    <source>
        <dbReference type="EMBL" id="CAN0486477.1"/>
    </source>
</evidence>